<feature type="region of interest" description="Disordered" evidence="1">
    <location>
        <begin position="1076"/>
        <end position="1264"/>
    </location>
</feature>
<feature type="compositionally biased region" description="Polar residues" evidence="1">
    <location>
        <begin position="1335"/>
        <end position="1346"/>
    </location>
</feature>
<dbReference type="HOGENOM" id="CLU_001598_1_0_1"/>
<evidence type="ECO:0000313" key="3">
    <source>
        <dbReference type="Proteomes" id="UP000027222"/>
    </source>
</evidence>
<feature type="compositionally biased region" description="Polar residues" evidence="1">
    <location>
        <begin position="1090"/>
        <end position="1100"/>
    </location>
</feature>
<feature type="compositionally biased region" description="Polar residues" evidence="1">
    <location>
        <begin position="1207"/>
        <end position="1216"/>
    </location>
</feature>
<dbReference type="InterPro" id="IPR016024">
    <property type="entry name" value="ARM-type_fold"/>
</dbReference>
<feature type="region of interest" description="Disordered" evidence="1">
    <location>
        <begin position="1"/>
        <end position="24"/>
    </location>
</feature>
<proteinExistence type="predicted"/>
<keyword evidence="3" id="KW-1185">Reference proteome</keyword>
<feature type="compositionally biased region" description="Basic residues" evidence="1">
    <location>
        <begin position="1151"/>
        <end position="1162"/>
    </location>
</feature>
<gene>
    <name evidence="2" type="ORF">GALMADRAFT_237661</name>
</gene>
<feature type="compositionally biased region" description="Basic and acidic residues" evidence="1">
    <location>
        <begin position="1167"/>
        <end position="1176"/>
    </location>
</feature>
<reference evidence="3" key="1">
    <citation type="journal article" date="2014" name="Proc. Natl. Acad. Sci. U.S.A.">
        <title>Extensive sampling of basidiomycete genomes demonstrates inadequacy of the white-rot/brown-rot paradigm for wood decay fungi.</title>
        <authorList>
            <person name="Riley R."/>
            <person name="Salamov A.A."/>
            <person name="Brown D.W."/>
            <person name="Nagy L.G."/>
            <person name="Floudas D."/>
            <person name="Held B.W."/>
            <person name="Levasseur A."/>
            <person name="Lombard V."/>
            <person name="Morin E."/>
            <person name="Otillar R."/>
            <person name="Lindquist E.A."/>
            <person name="Sun H."/>
            <person name="LaButti K.M."/>
            <person name="Schmutz J."/>
            <person name="Jabbour D."/>
            <person name="Luo H."/>
            <person name="Baker S.E."/>
            <person name="Pisabarro A.G."/>
            <person name="Walton J.D."/>
            <person name="Blanchette R.A."/>
            <person name="Henrissat B."/>
            <person name="Martin F."/>
            <person name="Cullen D."/>
            <person name="Hibbett D.S."/>
            <person name="Grigoriev I.V."/>
        </authorList>
    </citation>
    <scope>NUCLEOTIDE SEQUENCE [LARGE SCALE GENOMIC DNA]</scope>
    <source>
        <strain evidence="3">CBS 339.88</strain>
    </source>
</reference>
<accession>A0A067TR43</accession>
<dbReference type="OrthoDB" id="3259617at2759"/>
<feature type="region of interest" description="Disordered" evidence="1">
    <location>
        <begin position="1286"/>
        <end position="1371"/>
    </location>
</feature>
<dbReference type="SUPFAM" id="SSF48371">
    <property type="entry name" value="ARM repeat"/>
    <property type="match status" value="1"/>
</dbReference>
<evidence type="ECO:0000256" key="1">
    <source>
        <dbReference type="SAM" id="MobiDB-lite"/>
    </source>
</evidence>
<feature type="compositionally biased region" description="Polar residues" evidence="1">
    <location>
        <begin position="1109"/>
        <end position="1118"/>
    </location>
</feature>
<evidence type="ECO:0008006" key="4">
    <source>
        <dbReference type="Google" id="ProtNLM"/>
    </source>
</evidence>
<dbReference type="STRING" id="685588.A0A067TR43"/>
<dbReference type="EMBL" id="KL142369">
    <property type="protein sequence ID" value="KDR82379.1"/>
    <property type="molecule type" value="Genomic_DNA"/>
</dbReference>
<sequence>MVPSVTVLKDSRKRNIPQDSGAANACTSKVKHSLPSNPTFGSIDRAALCGTDSLSVAKNPMDRNAVTEPPVKPPAISPSYFTSAIRTLKASTSHPAQECISIHDLVEAYNTLSNKIRMEINFITSDEPPLFLAIFKEESSHIVGCLARDIRRVLPNSFDSQPQPHSFADLSYFSETAPNEDDLRTIRENNTLCQYALRFVSDIFTFPALYSNFTDNQLTCLLRDVASLCATTTPPTLGLTKSSAIALWTLKVQQLPMSILAPLKVEVIWALRNSISHQVGGYMGKLDAFKAIHCILETRPKLSVSFIELLPLVLDNLDSGSPEVQLHASLALSAFTSAKLNPASKDQFPQEPASKFVQTFVETQSQKKCPGPENSLLSSFKAALADVPQWRRLGPSFALATTSCFLVLLDHFFFTNSRSVKFVVAILQEFGRHKQGTVRDTQPEIWKILFWAFSRVPMSLDRVNTSGKPSVRERAYRLVCEDLRGGRNLNLLGSLLGADNSAVERDRSEPDVTRAIDLIIKFVETGDSTSRNEGVATLSRLTAGIGAPSTARDVDGDQALFSQNLIDGTLLSQTTREISVLAVKKSVEQLLPLSEKEVIRHWDKLSKLWLMVAQRDLLSSQDFPPRLFQVWQALLLVHGNLAPGEQHLSASSSFAHKVASIVNTLSIPLDTFEMHRRYLALIGKLWAVMRNVFTTTWLSSPAEMILASLLQKQFTLSDEHVRELWSQLCGDLISVGIPTLLHVLHRRSESQEEAEVTRQLWLVLAEHGPLVKVDENWGDLLQFLVMPFGVWEISSSELETWISIFKRALDGGIKASRTPNDVISQFFSFFKVEKLASLKQSSRILHWLLLQSTTPPYFQPNDELIGLIDENIFSAYSATVEKKAYALDTLRLIGKLISTMEGQEVVQLLSLLQKSLSCWIADERKELDDHEDKELVDILYKPSLELLAKIEPSMNILKSVAKFIQSVFVRIRGEGPLAFHKFWHATYHIRPDIPKSDYPPLIQQCLKAWADITDGSLAEGISLDSGSESLRSYTIPDSQPFEETISGDVDQNFDISFAHDDQPIYVVAHNYAESSNSDGAVTPIGKSRSTRLSARDTTPATPLAAPHSCASNYDSGSPGSIHESDDGSLKFHGISASRPKKRSAGSELPRPPKKSRTNKHLYSKSQVGKEKTEKLDLSVSSNRPSGLTTSVSEPVTRAPSQAAFLPRSTSQPFQDSPSRDANETPSWLGSDLRKLQLPSARHQPPVTGKVGNKLSSDDDDYDSWEQGVSAEDLKYVQAELQDSSDYIIPDSEENPGIDADNPDQGQLTEQYNSEDQDLLSPSLGEYPLRTRPRNRSQTAPEPSTFASRELSRAQPLRRNQTSPLEHKRSSSAQLDALQRAYAVVADTGTSQIDVQDIMHARRLANQINQALDEQMCLKFGASKEPRAS</sequence>
<name>A0A067TR43_GALM3</name>
<feature type="compositionally biased region" description="Polar residues" evidence="1">
    <location>
        <begin position="1178"/>
        <end position="1193"/>
    </location>
</feature>
<dbReference type="Proteomes" id="UP000027222">
    <property type="component" value="Unassembled WGS sequence"/>
</dbReference>
<protein>
    <recommendedName>
        <fullName evidence="4">Telomere-associated protein Rif1 N-terminal domain-containing protein</fullName>
    </recommendedName>
</protein>
<organism evidence="2 3">
    <name type="scientific">Galerina marginata (strain CBS 339.88)</name>
    <dbReference type="NCBI Taxonomy" id="685588"/>
    <lineage>
        <taxon>Eukaryota</taxon>
        <taxon>Fungi</taxon>
        <taxon>Dikarya</taxon>
        <taxon>Basidiomycota</taxon>
        <taxon>Agaricomycotina</taxon>
        <taxon>Agaricomycetes</taxon>
        <taxon>Agaricomycetidae</taxon>
        <taxon>Agaricales</taxon>
        <taxon>Agaricineae</taxon>
        <taxon>Strophariaceae</taxon>
        <taxon>Galerina</taxon>
    </lineage>
</organism>
<evidence type="ECO:0000313" key="2">
    <source>
        <dbReference type="EMBL" id="KDR82379.1"/>
    </source>
</evidence>